<evidence type="ECO:0000313" key="7">
    <source>
        <dbReference type="EMBL" id="KKB62449.1"/>
    </source>
</evidence>
<dbReference type="PATRIC" id="fig|28092.6.peg.4153"/>
<dbReference type="InterPro" id="IPR011990">
    <property type="entry name" value="TPR-like_helical_dom_sf"/>
</dbReference>
<dbReference type="SUPFAM" id="SSF48452">
    <property type="entry name" value="TPR-like"/>
    <property type="match status" value="1"/>
</dbReference>
<dbReference type="STRING" id="28092.WM40_17665"/>
<evidence type="ECO:0000313" key="8">
    <source>
        <dbReference type="Proteomes" id="UP000033618"/>
    </source>
</evidence>
<comment type="function">
    <text evidence="4">Modulates cellular lipopolysaccharide (LPS) levels by regulating LpxC, which is involved in lipid A biosynthesis. May act by modulating the proteolytic activity of FtsH towards LpxC. May also coordinate assembly of proteins involved in LPS synthesis at the plasma membrane.</text>
</comment>
<dbReference type="InterPro" id="IPR019734">
    <property type="entry name" value="TPR_rpt"/>
</dbReference>
<sequence length="391" mass="43796">MDLDFWWLLVIPAMFFLGWGAARFDLKHLLSDAANLPRSYFRGLNFLLNEQPDKAIDAFIEVVKLDPETTELHFALGSLFRRRGETERAIRVHQNLLNRQDLPVNERDHALYELGQDFLKAGLLDRAEQTFGQIDAGLYRTEAEKALLTIFQIEKEWRRSITAAHALEASGVPSLKREISQFHCEIAFEALQRGQRDAAREALGQALDVNPANVRATILLGDLAAAEGRTDDAIDCYSRVEAQDPVYLPLVAEPMMKAYGAADRAAEGARRLVGYLDAHPSVDLLDTAYKHVMATGGVEEAHALALRQMEQSPSAAATLLLLDAQIVTSDPARAKELTLMRNLIKQRTRNLPRYTCGNCGFRARLFYWQCPGCSHWESYVPRRSESLAGSA</sequence>
<dbReference type="NCBIfam" id="NF008755">
    <property type="entry name" value="PRK11788.1-3"/>
    <property type="match status" value="1"/>
</dbReference>
<keyword evidence="4 5" id="KW-0472">Membrane</keyword>
<gene>
    <name evidence="4" type="primary">lapB</name>
    <name evidence="7" type="ORF">WM40_17665</name>
</gene>
<dbReference type="OrthoDB" id="507476at2"/>
<dbReference type="GO" id="GO:0009898">
    <property type="term" value="C:cytoplasmic side of plasma membrane"/>
    <property type="evidence" value="ECO:0007669"/>
    <property type="project" value="UniProtKB-UniRule"/>
</dbReference>
<comment type="similarity">
    <text evidence="4">Belongs to the LapB family.</text>
</comment>
<dbReference type="InterPro" id="IPR041166">
    <property type="entry name" value="Rubredoxin_2"/>
</dbReference>
<comment type="caution">
    <text evidence="7">The sequence shown here is derived from an EMBL/GenBank/DDBJ whole genome shotgun (WGS) entry which is preliminary data.</text>
</comment>
<evidence type="ECO:0000256" key="1">
    <source>
        <dbReference type="ARBA" id="ARBA00022723"/>
    </source>
</evidence>
<dbReference type="NCBIfam" id="NF008757">
    <property type="entry name" value="PRK11788.1-5"/>
    <property type="match status" value="1"/>
</dbReference>
<keyword evidence="2 4" id="KW-0677">Repeat</keyword>
<keyword evidence="4 5" id="KW-1133">Transmembrane helix</keyword>
<feature type="binding site" evidence="4">
    <location>
        <position position="359"/>
    </location>
    <ligand>
        <name>Fe cation</name>
        <dbReference type="ChEBI" id="CHEBI:24875"/>
    </ligand>
</feature>
<keyword evidence="4 5" id="KW-0812">Transmembrane</keyword>
<evidence type="ECO:0000259" key="6">
    <source>
        <dbReference type="Pfam" id="PF18073"/>
    </source>
</evidence>
<evidence type="ECO:0000256" key="3">
    <source>
        <dbReference type="ARBA" id="ARBA00022803"/>
    </source>
</evidence>
<dbReference type="GO" id="GO:0046890">
    <property type="term" value="P:regulation of lipid biosynthetic process"/>
    <property type="evidence" value="ECO:0007669"/>
    <property type="project" value="UniProtKB-UniRule"/>
</dbReference>
<keyword evidence="8" id="KW-1185">Reference proteome</keyword>
<evidence type="ECO:0000256" key="2">
    <source>
        <dbReference type="ARBA" id="ARBA00022737"/>
    </source>
</evidence>
<feature type="domain" description="LapB rubredoxin metal binding" evidence="6">
    <location>
        <begin position="354"/>
        <end position="380"/>
    </location>
</feature>
<keyword evidence="3 4" id="KW-0802">TPR repeat</keyword>
<dbReference type="PANTHER" id="PTHR45586:SF1">
    <property type="entry name" value="LIPOPOLYSACCHARIDE ASSEMBLY PROTEIN B"/>
    <property type="match status" value="1"/>
</dbReference>
<keyword evidence="1 4" id="KW-0479">Metal-binding</keyword>
<comment type="subcellular location">
    <subcellularLocation>
        <location evidence="4">Cell inner membrane</location>
        <topology evidence="4">Single-pass membrane protein</topology>
        <orientation evidence="4">Cytoplasmic side</orientation>
    </subcellularLocation>
</comment>
<dbReference type="GO" id="GO:0016740">
    <property type="term" value="F:transferase activity"/>
    <property type="evidence" value="ECO:0007669"/>
    <property type="project" value="UniProtKB-KW"/>
</dbReference>
<proteinExistence type="inferred from homology"/>
<accession>A0A0F5JXS7</accession>
<dbReference type="SMART" id="SM00028">
    <property type="entry name" value="TPR"/>
    <property type="match status" value="4"/>
</dbReference>
<dbReference type="HAMAP" id="MF_00994">
    <property type="entry name" value="LPS_assembly_LapB"/>
    <property type="match status" value="1"/>
</dbReference>
<keyword evidence="4" id="KW-0997">Cell inner membrane</keyword>
<feature type="topological domain" description="Cytoplasmic" evidence="4">
    <location>
        <begin position="23"/>
        <end position="391"/>
    </location>
</feature>
<keyword evidence="4" id="KW-1003">Cell membrane</keyword>
<keyword evidence="4" id="KW-0408">Iron</keyword>
<evidence type="ECO:0000256" key="4">
    <source>
        <dbReference type="HAMAP-Rule" id="MF_00994"/>
    </source>
</evidence>
<dbReference type="Pfam" id="PF18073">
    <property type="entry name" value="Zn_ribbon_LapB"/>
    <property type="match status" value="1"/>
</dbReference>
<dbReference type="Gene3D" id="1.25.40.10">
    <property type="entry name" value="Tetratricopeptide repeat domain"/>
    <property type="match status" value="2"/>
</dbReference>
<dbReference type="GO" id="GO:0008653">
    <property type="term" value="P:lipopolysaccharide metabolic process"/>
    <property type="evidence" value="ECO:0007669"/>
    <property type="project" value="InterPro"/>
</dbReference>
<feature type="binding site" evidence="4">
    <location>
        <position position="373"/>
    </location>
    <ligand>
        <name>Fe cation</name>
        <dbReference type="ChEBI" id="CHEBI:24875"/>
    </ligand>
</feature>
<organism evidence="7 8">
    <name type="scientific">Robbsia andropogonis</name>
    <dbReference type="NCBI Taxonomy" id="28092"/>
    <lineage>
        <taxon>Bacteria</taxon>
        <taxon>Pseudomonadati</taxon>
        <taxon>Pseudomonadota</taxon>
        <taxon>Betaproteobacteria</taxon>
        <taxon>Burkholderiales</taxon>
        <taxon>Burkholderiaceae</taxon>
        <taxon>Robbsia</taxon>
    </lineage>
</organism>
<evidence type="ECO:0000256" key="5">
    <source>
        <dbReference type="SAM" id="Phobius"/>
    </source>
</evidence>
<dbReference type="Pfam" id="PF13432">
    <property type="entry name" value="TPR_16"/>
    <property type="match status" value="2"/>
</dbReference>
<dbReference type="InterPro" id="IPR051012">
    <property type="entry name" value="CellSynth/LPSAsmb/PSIAsmb"/>
</dbReference>
<dbReference type="AlphaFoldDB" id="A0A0F5JXS7"/>
<dbReference type="EMBL" id="LAQU01000020">
    <property type="protein sequence ID" value="KKB62449.1"/>
    <property type="molecule type" value="Genomic_DNA"/>
</dbReference>
<dbReference type="Proteomes" id="UP000033618">
    <property type="component" value="Unassembled WGS sequence"/>
</dbReference>
<dbReference type="PANTHER" id="PTHR45586">
    <property type="entry name" value="TPR REPEAT-CONTAINING PROTEIN PA4667"/>
    <property type="match status" value="1"/>
</dbReference>
<keyword evidence="7" id="KW-0808">Transferase</keyword>
<dbReference type="InterPro" id="IPR030865">
    <property type="entry name" value="LapB"/>
</dbReference>
<feature type="binding site" evidence="4">
    <location>
        <position position="356"/>
    </location>
    <ligand>
        <name>Fe cation</name>
        <dbReference type="ChEBI" id="CHEBI:24875"/>
    </ligand>
</feature>
<dbReference type="GO" id="GO:0005506">
    <property type="term" value="F:iron ion binding"/>
    <property type="evidence" value="ECO:0007669"/>
    <property type="project" value="UniProtKB-UniRule"/>
</dbReference>
<feature type="transmembrane region" description="Helical" evidence="5">
    <location>
        <begin position="6"/>
        <end position="22"/>
    </location>
</feature>
<protein>
    <recommendedName>
        <fullName evidence="4">Lipopolysaccharide assembly protein B</fullName>
    </recommendedName>
</protein>
<reference evidence="7 8" key="1">
    <citation type="submission" date="2015-03" db="EMBL/GenBank/DDBJ databases">
        <title>Draft Genome Sequence of Burkholderia andropogonis type strain ICMP2807, isolated from Sorghum bicolor.</title>
        <authorList>
            <person name="Lopes-Santos L."/>
            <person name="Castro D.B."/>
            <person name="Ottoboni L.M."/>
            <person name="Park D."/>
            <person name="Weirc B.S."/>
            <person name="Destefano S.A."/>
        </authorList>
    </citation>
    <scope>NUCLEOTIDE SEQUENCE [LARGE SCALE GENOMIC DNA]</scope>
    <source>
        <strain evidence="7 8">ICMP2807</strain>
    </source>
</reference>
<name>A0A0F5JXS7_9BURK</name>
<dbReference type="RefSeq" id="WP_046153523.1">
    <property type="nucleotide sequence ID" value="NZ_CADFGU010000013.1"/>
</dbReference>
<feature type="binding site" evidence="4">
    <location>
        <position position="370"/>
    </location>
    <ligand>
        <name>Fe cation</name>
        <dbReference type="ChEBI" id="CHEBI:24875"/>
    </ligand>
</feature>